<dbReference type="AlphaFoldDB" id="A0AA46X3F9"/>
<feature type="transmembrane region" description="Helical" evidence="6">
    <location>
        <begin position="109"/>
        <end position="130"/>
    </location>
</feature>
<feature type="domain" description="EamA" evidence="7">
    <location>
        <begin position="25"/>
        <end position="155"/>
    </location>
</feature>
<comment type="subcellular location">
    <subcellularLocation>
        <location evidence="1">Membrane</location>
        <topology evidence="1">Multi-pass membrane protein</topology>
    </subcellularLocation>
</comment>
<evidence type="ECO:0000256" key="1">
    <source>
        <dbReference type="ARBA" id="ARBA00004141"/>
    </source>
</evidence>
<gene>
    <name evidence="8" type="ORF">OKW85_01630</name>
</gene>
<dbReference type="InterPro" id="IPR000620">
    <property type="entry name" value="EamA_dom"/>
</dbReference>
<keyword evidence="4 6" id="KW-1133">Transmembrane helix</keyword>
<evidence type="ECO:0000313" key="9">
    <source>
        <dbReference type="Proteomes" id="UP001164244"/>
    </source>
</evidence>
<dbReference type="Pfam" id="PF00892">
    <property type="entry name" value="EamA"/>
    <property type="match status" value="2"/>
</dbReference>
<feature type="transmembrane region" description="Helical" evidence="6">
    <location>
        <begin position="86"/>
        <end position="103"/>
    </location>
</feature>
<dbReference type="InterPro" id="IPR050638">
    <property type="entry name" value="AA-Vitamin_Transporters"/>
</dbReference>
<organism evidence="8 9">
    <name type="scientific">Veillonella rogosae</name>
    <dbReference type="NCBI Taxonomy" id="423477"/>
    <lineage>
        <taxon>Bacteria</taxon>
        <taxon>Bacillati</taxon>
        <taxon>Bacillota</taxon>
        <taxon>Negativicutes</taxon>
        <taxon>Veillonellales</taxon>
        <taxon>Veillonellaceae</taxon>
        <taxon>Veillonella</taxon>
    </lineage>
</organism>
<feature type="transmembrane region" description="Helical" evidence="6">
    <location>
        <begin position="166"/>
        <end position="187"/>
    </location>
</feature>
<feature type="transmembrane region" description="Helical" evidence="6">
    <location>
        <begin position="142"/>
        <end position="160"/>
    </location>
</feature>
<feature type="transmembrane region" description="Helical" evidence="6">
    <location>
        <begin position="21"/>
        <end position="43"/>
    </location>
</feature>
<dbReference type="KEGG" id="vrg:OKW85_01630"/>
<dbReference type="SUPFAM" id="SSF103481">
    <property type="entry name" value="Multidrug resistance efflux transporter EmrE"/>
    <property type="match status" value="1"/>
</dbReference>
<keyword evidence="5 6" id="KW-0472">Membrane</keyword>
<name>A0AA46X3F9_9FIRM</name>
<evidence type="ECO:0000256" key="6">
    <source>
        <dbReference type="SAM" id="Phobius"/>
    </source>
</evidence>
<sequence>MKGVFSYVRYESGDVYIVNLLMKNIGIFVVFIATVFLSTKSIWAKLIYLDSLSPLSVLAYRALLSLPFFILPMIHFNWQSVNKKQVFYYSFVGAVLYLISSMADFIGLLYISASLERAVLFTFPIYVFLLSSDLSRITISKIVLIILTVLGLGIMFNPTVDSHFTNTLIGVLLVLVSAIFWALFMIYSKRVVLSISPTIFTSTYMCITTVFLLFGFILNSGGFSEIVALQPHTIIYLIFLAIFCSIVPSYLMSFGLKKISASLAAVISAIGPIVTLGLDVVILNHHLGLNEIIGAIIVTLCVTCLTRLNAKA</sequence>
<feature type="transmembrane region" description="Helical" evidence="6">
    <location>
        <begin position="55"/>
        <end position="74"/>
    </location>
</feature>
<keyword evidence="3 6" id="KW-0812">Transmembrane</keyword>
<dbReference type="PANTHER" id="PTHR32322">
    <property type="entry name" value="INNER MEMBRANE TRANSPORTER"/>
    <property type="match status" value="1"/>
</dbReference>
<evidence type="ECO:0000256" key="4">
    <source>
        <dbReference type="ARBA" id="ARBA00022989"/>
    </source>
</evidence>
<dbReference type="InterPro" id="IPR037185">
    <property type="entry name" value="EmrE-like"/>
</dbReference>
<feature type="transmembrane region" description="Helical" evidence="6">
    <location>
        <begin position="233"/>
        <end position="251"/>
    </location>
</feature>
<feature type="transmembrane region" description="Helical" evidence="6">
    <location>
        <begin position="199"/>
        <end position="218"/>
    </location>
</feature>
<reference evidence="8" key="1">
    <citation type="submission" date="2022-11" db="EMBL/GenBank/DDBJ databases">
        <title>Complete genome sequence of Veillonella rogosae KCOM 3468 isolated from human Subgingival dental plaque of Chronic peridontitis Lesion.</title>
        <authorList>
            <person name="Park S.-N."/>
            <person name="Lim Y.K."/>
            <person name="Kook J.-K."/>
        </authorList>
    </citation>
    <scope>NUCLEOTIDE SEQUENCE</scope>
    <source>
        <strain evidence="8">KCOM 3468</strain>
    </source>
</reference>
<feature type="transmembrane region" description="Helical" evidence="6">
    <location>
        <begin position="263"/>
        <end position="286"/>
    </location>
</feature>
<dbReference type="EMBL" id="CP110418">
    <property type="protein sequence ID" value="UZG51335.1"/>
    <property type="molecule type" value="Genomic_DNA"/>
</dbReference>
<dbReference type="GO" id="GO:0016020">
    <property type="term" value="C:membrane"/>
    <property type="evidence" value="ECO:0007669"/>
    <property type="project" value="UniProtKB-SubCell"/>
</dbReference>
<comment type="similarity">
    <text evidence="2">Belongs to the EamA transporter family.</text>
</comment>
<dbReference type="Proteomes" id="UP001164244">
    <property type="component" value="Chromosome"/>
</dbReference>
<accession>A0AA46X3F9</accession>
<evidence type="ECO:0000259" key="7">
    <source>
        <dbReference type="Pfam" id="PF00892"/>
    </source>
</evidence>
<proteinExistence type="inferred from homology"/>
<dbReference type="RefSeq" id="WP_265138490.1">
    <property type="nucleotide sequence ID" value="NZ_CP110418.1"/>
</dbReference>
<protein>
    <submittedName>
        <fullName evidence="8">DMT family transporter</fullName>
    </submittedName>
</protein>
<feature type="domain" description="EamA" evidence="7">
    <location>
        <begin position="169"/>
        <end position="305"/>
    </location>
</feature>
<evidence type="ECO:0000313" key="8">
    <source>
        <dbReference type="EMBL" id="UZG51335.1"/>
    </source>
</evidence>
<dbReference type="PANTHER" id="PTHR32322:SF2">
    <property type="entry name" value="EAMA DOMAIN-CONTAINING PROTEIN"/>
    <property type="match status" value="1"/>
</dbReference>
<feature type="transmembrane region" description="Helical" evidence="6">
    <location>
        <begin position="292"/>
        <end position="310"/>
    </location>
</feature>
<evidence type="ECO:0000256" key="3">
    <source>
        <dbReference type="ARBA" id="ARBA00022692"/>
    </source>
</evidence>
<evidence type="ECO:0000256" key="2">
    <source>
        <dbReference type="ARBA" id="ARBA00007362"/>
    </source>
</evidence>
<evidence type="ECO:0000256" key="5">
    <source>
        <dbReference type="ARBA" id="ARBA00023136"/>
    </source>
</evidence>